<evidence type="ECO:0000256" key="3">
    <source>
        <dbReference type="ARBA" id="ARBA00022490"/>
    </source>
</evidence>
<dbReference type="Gene3D" id="2.30.29.30">
    <property type="entry name" value="Pleckstrin-homology domain (PH domain)/Phosphotyrosine-binding domain (PTB)"/>
    <property type="match status" value="1"/>
</dbReference>
<organism evidence="6 7">
    <name type="scientific">Diatrype stigma</name>
    <dbReference type="NCBI Taxonomy" id="117547"/>
    <lineage>
        <taxon>Eukaryota</taxon>
        <taxon>Fungi</taxon>
        <taxon>Dikarya</taxon>
        <taxon>Ascomycota</taxon>
        <taxon>Pezizomycotina</taxon>
        <taxon>Sordariomycetes</taxon>
        <taxon>Xylariomycetidae</taxon>
        <taxon>Xylariales</taxon>
        <taxon>Diatrypaceae</taxon>
        <taxon>Diatrype</taxon>
    </lineage>
</organism>
<dbReference type="GO" id="GO:0000932">
    <property type="term" value="C:P-body"/>
    <property type="evidence" value="ECO:0007669"/>
    <property type="project" value="TreeGrafter"/>
</dbReference>
<gene>
    <name evidence="6" type="ORF">SLS62_006781</name>
</gene>
<dbReference type="PANTHER" id="PTHR16290">
    <property type="entry name" value="TRANSCRIPTION FACTOR SMIF DECAPPING ENZYME DCP1"/>
    <property type="match status" value="1"/>
</dbReference>
<evidence type="ECO:0000313" key="6">
    <source>
        <dbReference type="EMBL" id="KAK7751236.1"/>
    </source>
</evidence>
<feature type="region of interest" description="Disordered" evidence="5">
    <location>
        <begin position="1"/>
        <end position="53"/>
    </location>
</feature>
<dbReference type="GO" id="GO:0008047">
    <property type="term" value="F:enzyme activator activity"/>
    <property type="evidence" value="ECO:0007669"/>
    <property type="project" value="InterPro"/>
</dbReference>
<accession>A0AAN9YNT4</accession>
<feature type="compositionally biased region" description="Polar residues" evidence="5">
    <location>
        <begin position="23"/>
        <end position="53"/>
    </location>
</feature>
<evidence type="ECO:0000256" key="4">
    <source>
        <dbReference type="ARBA" id="ARBA00022664"/>
    </source>
</evidence>
<dbReference type="Proteomes" id="UP001320420">
    <property type="component" value="Unassembled WGS sequence"/>
</dbReference>
<keyword evidence="3" id="KW-0963">Cytoplasm</keyword>
<dbReference type="GO" id="GO:0003729">
    <property type="term" value="F:mRNA binding"/>
    <property type="evidence" value="ECO:0007669"/>
    <property type="project" value="TreeGrafter"/>
</dbReference>
<evidence type="ECO:0000256" key="5">
    <source>
        <dbReference type="SAM" id="MobiDB-lite"/>
    </source>
</evidence>
<dbReference type="GO" id="GO:0006397">
    <property type="term" value="P:mRNA processing"/>
    <property type="evidence" value="ECO:0007669"/>
    <property type="project" value="UniProtKB-KW"/>
</dbReference>
<comment type="similarity">
    <text evidence="2">Belongs to the DCP1 family.</text>
</comment>
<feature type="compositionally biased region" description="Low complexity" evidence="5">
    <location>
        <begin position="11"/>
        <end position="22"/>
    </location>
</feature>
<protein>
    <recommendedName>
        <fullName evidence="8">Dcp1-like decapping family protein</fullName>
    </recommendedName>
</protein>
<evidence type="ECO:0000313" key="7">
    <source>
        <dbReference type="Proteomes" id="UP001320420"/>
    </source>
</evidence>
<proteinExistence type="inferred from homology"/>
<dbReference type="SUPFAM" id="SSF50729">
    <property type="entry name" value="PH domain-like"/>
    <property type="match status" value="1"/>
</dbReference>
<dbReference type="InterPro" id="IPR011993">
    <property type="entry name" value="PH-like_dom_sf"/>
</dbReference>
<reference evidence="6 7" key="1">
    <citation type="submission" date="2024-02" db="EMBL/GenBank/DDBJ databases">
        <title>De novo assembly and annotation of 12 fungi associated with fruit tree decline syndrome in Ontario, Canada.</title>
        <authorList>
            <person name="Sulman M."/>
            <person name="Ellouze W."/>
            <person name="Ilyukhin E."/>
        </authorList>
    </citation>
    <scope>NUCLEOTIDE SEQUENCE [LARGE SCALE GENOMIC DNA]</scope>
    <source>
        <strain evidence="6 7">M11/M66-122</strain>
    </source>
</reference>
<dbReference type="GO" id="GO:0031087">
    <property type="term" value="P:deadenylation-independent decapping of nuclear-transcribed mRNA"/>
    <property type="evidence" value="ECO:0007669"/>
    <property type="project" value="TreeGrafter"/>
</dbReference>
<feature type="compositionally biased region" description="Basic residues" evidence="5">
    <location>
        <begin position="1"/>
        <end position="10"/>
    </location>
</feature>
<keyword evidence="4" id="KW-0507">mRNA processing</keyword>
<dbReference type="Pfam" id="PF06058">
    <property type="entry name" value="DCP1"/>
    <property type="match status" value="1"/>
</dbReference>
<dbReference type="CDD" id="cd13182">
    <property type="entry name" value="EVH1-like_Dcp1"/>
    <property type="match status" value="1"/>
</dbReference>
<dbReference type="PANTHER" id="PTHR16290:SF0">
    <property type="entry name" value="DECAPPING PROTEIN 1, ISOFORM A"/>
    <property type="match status" value="1"/>
</dbReference>
<evidence type="ECO:0008006" key="8">
    <source>
        <dbReference type="Google" id="ProtNLM"/>
    </source>
</evidence>
<dbReference type="EMBL" id="JAKJXP020000052">
    <property type="protein sequence ID" value="KAK7751236.1"/>
    <property type="molecule type" value="Genomic_DNA"/>
</dbReference>
<dbReference type="InterPro" id="IPR010334">
    <property type="entry name" value="Dcp1"/>
</dbReference>
<evidence type="ECO:0000256" key="2">
    <source>
        <dbReference type="ARBA" id="ARBA00008778"/>
    </source>
</evidence>
<dbReference type="AlphaFoldDB" id="A0AAN9YNT4"/>
<comment type="caution">
    <text evidence="6">The sequence shown here is derived from an EMBL/GenBank/DDBJ whole genome shotgun (WGS) entry which is preliminary data.</text>
</comment>
<sequence>MSRSTPRKNRNNQNNPMQGQQNSSLPFLSQSPKNNNIRSQYGHTRNNSSQQRYLRSIDPQGQVTSDYESDAAYYVDSQPPPASAALMSRTNTELNLSVLKRYLPSISQILSVAANAVVFTFSLDNMAWEKANIEGPLFVCSQGDAESEDEWGRDGGCAFVLNRKGLDNLVLDLTTVSKHEMQGDLLIFRIQADDKDGNAGGDRVVGLWIHPETEDTRPDNAAIINRVWTNARDAQEQREAVGLGGASQAGSGADVGPAMQAMGREISVDALFGRQNGAGFS</sequence>
<name>A0AAN9YNT4_9PEZI</name>
<keyword evidence="7" id="KW-1185">Reference proteome</keyword>
<dbReference type="GO" id="GO:0000290">
    <property type="term" value="P:deadenylation-dependent decapping of nuclear-transcribed mRNA"/>
    <property type="evidence" value="ECO:0007669"/>
    <property type="project" value="InterPro"/>
</dbReference>
<evidence type="ECO:0000256" key="1">
    <source>
        <dbReference type="ARBA" id="ARBA00004496"/>
    </source>
</evidence>
<comment type="subcellular location">
    <subcellularLocation>
        <location evidence="1">Cytoplasm</location>
    </subcellularLocation>
</comment>